<dbReference type="EMBL" id="JAHRIP010079276">
    <property type="protein sequence ID" value="MEQ2312524.1"/>
    <property type="molecule type" value="Genomic_DNA"/>
</dbReference>
<sequence>MLHCPTHPTANRSPAPSQGQEPQKKALEEGHHSTPQQDRAPRQPHTQIPEVPQDAGRPPTLSYGTPRRSKQAGQPLHQSEATSQSTLDTARPRPPRRNLALPKRRTGLQSQGPRSKVIQTILRGLKSQPQHQTTPKTQTPTPVQNP</sequence>
<feature type="region of interest" description="Disordered" evidence="1">
    <location>
        <begin position="1"/>
        <end position="146"/>
    </location>
</feature>
<comment type="caution">
    <text evidence="2">The sequence shown here is derived from an EMBL/GenBank/DDBJ whole genome shotgun (WGS) entry which is preliminary data.</text>
</comment>
<evidence type="ECO:0000256" key="1">
    <source>
        <dbReference type="SAM" id="MobiDB-lite"/>
    </source>
</evidence>
<feature type="compositionally biased region" description="Basic and acidic residues" evidence="1">
    <location>
        <begin position="22"/>
        <end position="32"/>
    </location>
</feature>
<proteinExistence type="predicted"/>
<name>A0ABV1A1V3_9TELE</name>
<gene>
    <name evidence="2" type="ORF">AMECASPLE_031878</name>
</gene>
<evidence type="ECO:0000313" key="2">
    <source>
        <dbReference type="EMBL" id="MEQ2312524.1"/>
    </source>
</evidence>
<keyword evidence="3" id="KW-1185">Reference proteome</keyword>
<dbReference type="Proteomes" id="UP001469553">
    <property type="component" value="Unassembled WGS sequence"/>
</dbReference>
<feature type="compositionally biased region" description="Polar residues" evidence="1">
    <location>
        <begin position="8"/>
        <end position="21"/>
    </location>
</feature>
<feature type="compositionally biased region" description="Low complexity" evidence="1">
    <location>
        <begin position="128"/>
        <end position="146"/>
    </location>
</feature>
<accession>A0ABV1A1V3</accession>
<organism evidence="2 3">
    <name type="scientific">Ameca splendens</name>
    <dbReference type="NCBI Taxonomy" id="208324"/>
    <lineage>
        <taxon>Eukaryota</taxon>
        <taxon>Metazoa</taxon>
        <taxon>Chordata</taxon>
        <taxon>Craniata</taxon>
        <taxon>Vertebrata</taxon>
        <taxon>Euteleostomi</taxon>
        <taxon>Actinopterygii</taxon>
        <taxon>Neopterygii</taxon>
        <taxon>Teleostei</taxon>
        <taxon>Neoteleostei</taxon>
        <taxon>Acanthomorphata</taxon>
        <taxon>Ovalentaria</taxon>
        <taxon>Atherinomorphae</taxon>
        <taxon>Cyprinodontiformes</taxon>
        <taxon>Goodeidae</taxon>
        <taxon>Ameca</taxon>
    </lineage>
</organism>
<evidence type="ECO:0000313" key="3">
    <source>
        <dbReference type="Proteomes" id="UP001469553"/>
    </source>
</evidence>
<protein>
    <submittedName>
        <fullName evidence="2">Uncharacterized protein</fullName>
    </submittedName>
</protein>
<reference evidence="2 3" key="1">
    <citation type="submission" date="2021-06" db="EMBL/GenBank/DDBJ databases">
        <authorList>
            <person name="Palmer J.M."/>
        </authorList>
    </citation>
    <scope>NUCLEOTIDE SEQUENCE [LARGE SCALE GENOMIC DNA]</scope>
    <source>
        <strain evidence="2 3">AS_MEX2019</strain>
        <tissue evidence="2">Muscle</tissue>
    </source>
</reference>
<feature type="compositionally biased region" description="Polar residues" evidence="1">
    <location>
        <begin position="76"/>
        <end position="88"/>
    </location>
</feature>